<dbReference type="InterPro" id="IPR010979">
    <property type="entry name" value="Ribosomal_uS13-like_H2TH"/>
</dbReference>
<dbReference type="PIRSF" id="PIRSF002134">
    <property type="entry name" value="Ribosomal_S13"/>
    <property type="match status" value="1"/>
</dbReference>
<name>A0A7T0CRA9_9STRA</name>
<dbReference type="InterPro" id="IPR001892">
    <property type="entry name" value="Ribosomal_uS13"/>
</dbReference>
<evidence type="ECO:0000313" key="5">
    <source>
        <dbReference type="EMBL" id="QPJ79928.1"/>
    </source>
</evidence>
<dbReference type="InterPro" id="IPR027437">
    <property type="entry name" value="Rbsml_uS13_C"/>
</dbReference>
<dbReference type="Pfam" id="PF00416">
    <property type="entry name" value="Ribosomal_S13"/>
    <property type="match status" value="1"/>
</dbReference>
<dbReference type="PANTHER" id="PTHR10871">
    <property type="entry name" value="30S RIBOSOMAL PROTEIN S13/40S RIBOSOMAL PROTEIN S18"/>
    <property type="match status" value="1"/>
</dbReference>
<protein>
    <submittedName>
        <fullName evidence="5">Ribosomal protein S13</fullName>
    </submittedName>
</protein>
<evidence type="ECO:0000256" key="2">
    <source>
        <dbReference type="ARBA" id="ARBA00022980"/>
    </source>
</evidence>
<dbReference type="GeneID" id="63657692"/>
<dbReference type="PANTHER" id="PTHR10871:SF1">
    <property type="entry name" value="SMALL RIBOSOMAL SUBUNIT PROTEIN US13M"/>
    <property type="match status" value="1"/>
</dbReference>
<keyword evidence="3 4" id="KW-0687">Ribonucleoprotein</keyword>
<dbReference type="AlphaFoldDB" id="A0A7T0CRA9"/>
<keyword evidence="5" id="KW-0496">Mitochondrion</keyword>
<dbReference type="GO" id="GO:0006412">
    <property type="term" value="P:translation"/>
    <property type="evidence" value="ECO:0007669"/>
    <property type="project" value="InterPro"/>
</dbReference>
<gene>
    <name evidence="5" type="primary">rps13</name>
</gene>
<organism evidence="5">
    <name type="scientific">Eucampia zodiacus</name>
    <dbReference type="NCBI Taxonomy" id="444606"/>
    <lineage>
        <taxon>Eukaryota</taxon>
        <taxon>Sar</taxon>
        <taxon>Stramenopiles</taxon>
        <taxon>Ochrophyta</taxon>
        <taxon>Bacillariophyta</taxon>
        <taxon>Mediophyceae</taxon>
        <taxon>Biddulphiophycidae</taxon>
        <taxon>Hemiaulales</taxon>
        <taxon>Hemiaulaceae</taxon>
        <taxon>Eucampia</taxon>
    </lineage>
</organism>
<dbReference type="Gene3D" id="4.10.910.10">
    <property type="entry name" value="30s ribosomal protein s13, domain 2"/>
    <property type="match status" value="1"/>
</dbReference>
<dbReference type="GO" id="GO:0003735">
    <property type="term" value="F:structural constituent of ribosome"/>
    <property type="evidence" value="ECO:0007669"/>
    <property type="project" value="InterPro"/>
</dbReference>
<geneLocation type="mitochondrion" evidence="5"/>
<keyword evidence="2 4" id="KW-0689">Ribosomal protein</keyword>
<dbReference type="GO" id="GO:0005739">
    <property type="term" value="C:mitochondrion"/>
    <property type="evidence" value="ECO:0007669"/>
    <property type="project" value="TreeGrafter"/>
</dbReference>
<reference evidence="5" key="1">
    <citation type="submission" date="2020-09" db="EMBL/GenBank/DDBJ databases">
        <title>The complete mitochondrial genome of Eucampia zodiacus (Baciuariophyta).</title>
        <authorList>
            <person name="Zhang M."/>
            <person name="Chen N."/>
        </authorList>
    </citation>
    <scope>NUCLEOTIDE SEQUENCE</scope>
    <source>
        <strain evidence="5">CNS00060</strain>
    </source>
</reference>
<dbReference type="FunFam" id="1.10.8.50:FF:000001">
    <property type="entry name" value="30S ribosomal protein S13"/>
    <property type="match status" value="1"/>
</dbReference>
<dbReference type="GO" id="GO:0015935">
    <property type="term" value="C:small ribosomal subunit"/>
    <property type="evidence" value="ECO:0007669"/>
    <property type="project" value="TreeGrafter"/>
</dbReference>
<accession>A0A7T0CRA9</accession>
<dbReference type="PROSITE" id="PS50159">
    <property type="entry name" value="RIBOSOMAL_S13_2"/>
    <property type="match status" value="1"/>
</dbReference>
<sequence>MVYIFETEISNKKTITYSLQKIFGLGNKTSHKICKKLGFSNNLKVNDLSKEQTFLLIKSIEQSSILINNDLKKKNYTLLKTLIEIKSYKGLRRLSNLPVRGQRTHTNARTVKRLKKL</sequence>
<dbReference type="SUPFAM" id="SSF46946">
    <property type="entry name" value="S13-like H2TH domain"/>
    <property type="match status" value="1"/>
</dbReference>
<dbReference type="RefSeq" id="YP_010047262.1">
    <property type="nucleotide sequence ID" value="NC_054334.1"/>
</dbReference>
<dbReference type="GO" id="GO:0003723">
    <property type="term" value="F:RNA binding"/>
    <property type="evidence" value="ECO:0007669"/>
    <property type="project" value="InterPro"/>
</dbReference>
<evidence type="ECO:0000256" key="3">
    <source>
        <dbReference type="ARBA" id="ARBA00023274"/>
    </source>
</evidence>
<proteinExistence type="inferred from homology"/>
<evidence type="ECO:0000256" key="4">
    <source>
        <dbReference type="RuleBase" id="RU003830"/>
    </source>
</evidence>
<evidence type="ECO:0000256" key="1">
    <source>
        <dbReference type="ARBA" id="ARBA00008080"/>
    </source>
</evidence>
<dbReference type="EMBL" id="MW026607">
    <property type="protein sequence ID" value="QPJ79928.1"/>
    <property type="molecule type" value="Genomic_DNA"/>
</dbReference>
<dbReference type="Gene3D" id="1.10.8.50">
    <property type="match status" value="1"/>
</dbReference>
<comment type="similarity">
    <text evidence="1 4">Belongs to the universal ribosomal protein uS13 family.</text>
</comment>